<feature type="transmembrane region" description="Helical" evidence="10">
    <location>
        <begin position="149"/>
        <end position="169"/>
    </location>
</feature>
<feature type="transmembrane region" description="Helical" evidence="10">
    <location>
        <begin position="6"/>
        <end position="26"/>
    </location>
</feature>
<reference evidence="11" key="3">
    <citation type="submission" date="2020-05" db="EMBL/GenBank/DDBJ databases">
        <title>Electrophorus electricus (electric eel) genome, fEleEle1, primary haplotype.</title>
        <authorList>
            <person name="Myers G."/>
            <person name="Meyer A."/>
            <person name="Fedrigo O."/>
            <person name="Formenti G."/>
            <person name="Rhie A."/>
            <person name="Tracey A."/>
            <person name="Sims Y."/>
            <person name="Jarvis E.D."/>
        </authorList>
    </citation>
    <scope>NUCLEOTIDE SEQUENCE [LARGE SCALE GENOMIC DNA]</scope>
</reference>
<reference evidence="12" key="2">
    <citation type="journal article" date="2017" name="Sci. Adv.">
        <title>A tail of two voltages: Proteomic comparison of the three electric organs of the electric eel.</title>
        <authorList>
            <person name="Traeger L.L."/>
            <person name="Sabat G."/>
            <person name="Barrett-Wilt G.A."/>
            <person name="Wells G.B."/>
            <person name="Sussman M.R."/>
        </authorList>
    </citation>
    <scope>NUCLEOTIDE SEQUENCE [LARGE SCALE GENOMIC DNA]</scope>
</reference>
<feature type="transmembrane region" description="Helical" evidence="10">
    <location>
        <begin position="105"/>
        <end position="128"/>
    </location>
</feature>
<sequence>MHADISSRICLYQCFLTLLTAVRGLVAMNYRTVIMYAEIGCFVTCVCGWILVCSTIAIEQWTYSSVARTVITTAHFFSNLWQDCTSDSTGKTDCKEFPSLLDLQMYIHLCRALIITSIILGLFGDILALVGMKCTKLGGSEMMNARITFTAGMIYFASGFCAMFAFSWYGNKVISGFLDPNHRTLKYEIGSALFIGWGGSALLIVGGFLYSIFAGMEGCQSSPKGLVSSAYEVPSSDTLEPSKQALTLPPSLLTDMERRKSKHFSQAYQKDEYV</sequence>
<evidence type="ECO:0000256" key="9">
    <source>
        <dbReference type="ARBA" id="ARBA00023136"/>
    </source>
</evidence>
<evidence type="ECO:0008006" key="13">
    <source>
        <dbReference type="Google" id="ProtNLM"/>
    </source>
</evidence>
<reference evidence="12" key="1">
    <citation type="journal article" date="2014" name="Science">
        <title>Nonhuman genetics. Genomic basis for the convergent evolution of electric organs.</title>
        <authorList>
            <person name="Gallant J.R."/>
            <person name="Traeger L.L."/>
            <person name="Volkening J.D."/>
            <person name="Moffett H."/>
            <person name="Chen P.H."/>
            <person name="Novina C.D."/>
            <person name="Phillips G.N.Jr."/>
            <person name="Anand R."/>
            <person name="Wells G.B."/>
            <person name="Pinch M."/>
            <person name="Guth R."/>
            <person name="Unguez G.A."/>
            <person name="Albert J.S."/>
            <person name="Zakon H.H."/>
            <person name="Samanta M.P."/>
            <person name="Sussman M.R."/>
        </authorList>
    </citation>
    <scope>NUCLEOTIDE SEQUENCE [LARGE SCALE GENOMIC DNA]</scope>
</reference>
<evidence type="ECO:0000313" key="12">
    <source>
        <dbReference type="Proteomes" id="UP000314983"/>
    </source>
</evidence>
<dbReference type="PANTHER" id="PTHR12002">
    <property type="entry name" value="CLAUDIN"/>
    <property type="match status" value="1"/>
</dbReference>
<feature type="transmembrane region" description="Helical" evidence="10">
    <location>
        <begin position="189"/>
        <end position="213"/>
    </location>
</feature>
<dbReference type="GO" id="GO:0005198">
    <property type="term" value="F:structural molecule activity"/>
    <property type="evidence" value="ECO:0007669"/>
    <property type="project" value="InterPro"/>
</dbReference>
<gene>
    <name evidence="11" type="primary">cldn10c</name>
</gene>
<evidence type="ECO:0000256" key="5">
    <source>
        <dbReference type="ARBA" id="ARBA00022475"/>
    </source>
</evidence>
<keyword evidence="12" id="KW-1185">Reference proteome</keyword>
<name>A0A4W4FFG6_ELEEL</name>
<keyword evidence="5" id="KW-1003">Cell membrane</keyword>
<dbReference type="Proteomes" id="UP000314983">
    <property type="component" value="Chromosome 25"/>
</dbReference>
<dbReference type="Pfam" id="PF00822">
    <property type="entry name" value="PMP22_Claudin"/>
    <property type="match status" value="1"/>
</dbReference>
<feature type="transmembrane region" description="Helical" evidence="10">
    <location>
        <begin position="33"/>
        <end position="58"/>
    </location>
</feature>
<reference evidence="11" key="4">
    <citation type="submission" date="2025-08" db="UniProtKB">
        <authorList>
            <consortium name="Ensembl"/>
        </authorList>
    </citation>
    <scope>IDENTIFICATION</scope>
</reference>
<dbReference type="PRINTS" id="PR01077">
    <property type="entry name" value="CLAUDIN"/>
</dbReference>
<evidence type="ECO:0000256" key="2">
    <source>
        <dbReference type="ARBA" id="ARBA00004651"/>
    </source>
</evidence>
<keyword evidence="7" id="KW-0965">Cell junction</keyword>
<evidence type="ECO:0000313" key="11">
    <source>
        <dbReference type="Ensembl" id="ENSEEEP00000022845.2"/>
    </source>
</evidence>
<evidence type="ECO:0000256" key="3">
    <source>
        <dbReference type="ARBA" id="ARBA00008295"/>
    </source>
</evidence>
<dbReference type="GO" id="GO:0005923">
    <property type="term" value="C:bicellular tight junction"/>
    <property type="evidence" value="ECO:0007669"/>
    <property type="project" value="UniProtKB-SubCell"/>
</dbReference>
<comment type="similarity">
    <text evidence="3">Belongs to the claudin family.</text>
</comment>
<evidence type="ECO:0000256" key="4">
    <source>
        <dbReference type="ARBA" id="ARBA00022427"/>
    </source>
</evidence>
<dbReference type="Gene3D" id="1.20.140.150">
    <property type="match status" value="1"/>
</dbReference>
<evidence type="ECO:0000256" key="8">
    <source>
        <dbReference type="ARBA" id="ARBA00022989"/>
    </source>
</evidence>
<dbReference type="GO" id="GO:0005886">
    <property type="term" value="C:plasma membrane"/>
    <property type="evidence" value="ECO:0007669"/>
    <property type="project" value="UniProtKB-SubCell"/>
</dbReference>
<dbReference type="PROSITE" id="PS01346">
    <property type="entry name" value="CLAUDIN"/>
    <property type="match status" value="1"/>
</dbReference>
<dbReference type="STRING" id="8005.ENSEEEP00000022845"/>
<evidence type="ECO:0000256" key="7">
    <source>
        <dbReference type="ARBA" id="ARBA00022949"/>
    </source>
</evidence>
<comment type="subcellular location">
    <subcellularLocation>
        <location evidence="1">Cell junction</location>
        <location evidence="1">Tight junction</location>
    </subcellularLocation>
    <subcellularLocation>
        <location evidence="2">Cell membrane</location>
        <topology evidence="2">Multi-pass membrane protein</topology>
    </subcellularLocation>
</comment>
<dbReference type="Ensembl" id="ENSEEET00000023099.2">
    <property type="protein sequence ID" value="ENSEEEP00000022845.2"/>
    <property type="gene ID" value="ENSEEEG00000011082.2"/>
</dbReference>
<dbReference type="InterPro" id="IPR006187">
    <property type="entry name" value="Claudin"/>
</dbReference>
<proteinExistence type="inferred from homology"/>
<evidence type="ECO:0000256" key="6">
    <source>
        <dbReference type="ARBA" id="ARBA00022692"/>
    </source>
</evidence>
<reference evidence="11" key="5">
    <citation type="submission" date="2025-09" db="UniProtKB">
        <authorList>
            <consortium name="Ensembl"/>
        </authorList>
    </citation>
    <scope>IDENTIFICATION</scope>
</reference>
<organism evidence="11 12">
    <name type="scientific">Electrophorus electricus</name>
    <name type="common">Electric eel</name>
    <name type="synonym">Gymnotus electricus</name>
    <dbReference type="NCBI Taxonomy" id="8005"/>
    <lineage>
        <taxon>Eukaryota</taxon>
        <taxon>Metazoa</taxon>
        <taxon>Chordata</taxon>
        <taxon>Craniata</taxon>
        <taxon>Vertebrata</taxon>
        <taxon>Euteleostomi</taxon>
        <taxon>Actinopterygii</taxon>
        <taxon>Neopterygii</taxon>
        <taxon>Teleostei</taxon>
        <taxon>Ostariophysi</taxon>
        <taxon>Gymnotiformes</taxon>
        <taxon>Gymnotoidei</taxon>
        <taxon>Gymnotidae</taxon>
        <taxon>Electrophorus</taxon>
    </lineage>
</organism>
<dbReference type="InterPro" id="IPR017974">
    <property type="entry name" value="Claudin_CS"/>
</dbReference>
<keyword evidence="6 10" id="KW-0812">Transmembrane</keyword>
<dbReference type="InterPro" id="IPR004031">
    <property type="entry name" value="PMP22/EMP/MP20/Claudin"/>
</dbReference>
<dbReference type="AlphaFoldDB" id="A0A4W4FFG6"/>
<dbReference type="GeneTree" id="ENSGT00940000155232"/>
<evidence type="ECO:0000256" key="10">
    <source>
        <dbReference type="SAM" id="Phobius"/>
    </source>
</evidence>
<keyword evidence="9 10" id="KW-0472">Membrane</keyword>
<keyword evidence="4" id="KW-0796">Tight junction</keyword>
<protein>
    <recommendedName>
        <fullName evidence="13">Claudin</fullName>
    </recommendedName>
</protein>
<evidence type="ECO:0000256" key="1">
    <source>
        <dbReference type="ARBA" id="ARBA00004435"/>
    </source>
</evidence>
<accession>A0A4W4FFG6</accession>
<keyword evidence="8 10" id="KW-1133">Transmembrane helix</keyword>